<dbReference type="Gene3D" id="3.40.30.10">
    <property type="entry name" value="Glutaredoxin"/>
    <property type="match status" value="1"/>
</dbReference>
<organism evidence="12 13">
    <name type="scientific">Prochlorococcus marinus (strain MIT 9211)</name>
    <dbReference type="NCBI Taxonomy" id="93059"/>
    <lineage>
        <taxon>Bacteria</taxon>
        <taxon>Bacillati</taxon>
        <taxon>Cyanobacteriota</taxon>
        <taxon>Cyanophyceae</taxon>
        <taxon>Synechococcales</taxon>
        <taxon>Prochlorococcaceae</taxon>
        <taxon>Prochlorococcus</taxon>
    </lineage>
</organism>
<dbReference type="InterPro" id="IPR044698">
    <property type="entry name" value="VKOR/LTO1"/>
</dbReference>
<dbReference type="InterPro" id="IPR036249">
    <property type="entry name" value="Thioredoxin-like_sf"/>
</dbReference>
<keyword evidence="4" id="KW-0874">Quinone</keyword>
<evidence type="ECO:0000256" key="8">
    <source>
        <dbReference type="ARBA" id="ARBA00023157"/>
    </source>
</evidence>
<proteinExistence type="inferred from homology"/>
<dbReference type="EMBL" id="CP000878">
    <property type="protein sequence ID" value="ABX08045.1"/>
    <property type="molecule type" value="Genomic_DNA"/>
</dbReference>
<dbReference type="eggNOG" id="COG4243">
    <property type="taxonomic scope" value="Bacteria"/>
</dbReference>
<accession>A9BCV7</accession>
<dbReference type="STRING" id="93059.P9211_01141"/>
<dbReference type="KEGG" id="pmj:P9211_01141"/>
<evidence type="ECO:0000259" key="11">
    <source>
        <dbReference type="SMART" id="SM00756"/>
    </source>
</evidence>
<evidence type="ECO:0000256" key="2">
    <source>
        <dbReference type="ARBA" id="ARBA00006214"/>
    </source>
</evidence>
<evidence type="ECO:0000256" key="7">
    <source>
        <dbReference type="ARBA" id="ARBA00023136"/>
    </source>
</evidence>
<dbReference type="GO" id="GO:0016491">
    <property type="term" value="F:oxidoreductase activity"/>
    <property type="evidence" value="ECO:0007669"/>
    <property type="project" value="UniProtKB-KW"/>
</dbReference>
<evidence type="ECO:0000256" key="10">
    <source>
        <dbReference type="SAM" id="Phobius"/>
    </source>
</evidence>
<dbReference type="eggNOG" id="COG0526">
    <property type="taxonomic scope" value="Bacteria"/>
</dbReference>
<dbReference type="PANTHER" id="PTHR34573">
    <property type="entry name" value="VKC DOMAIN-CONTAINING PROTEIN"/>
    <property type="match status" value="1"/>
</dbReference>
<dbReference type="PANTHER" id="PTHR34573:SF1">
    <property type="entry name" value="VITAMIN K EPOXIDE REDUCTASE DOMAIN-CONTAINING PROTEIN"/>
    <property type="match status" value="1"/>
</dbReference>
<feature type="transmembrane region" description="Helical" evidence="10">
    <location>
        <begin position="115"/>
        <end position="137"/>
    </location>
</feature>
<keyword evidence="3 10" id="KW-0812">Transmembrane</keyword>
<protein>
    <submittedName>
        <fullName evidence="12">Predicted membrane protein</fullName>
    </submittedName>
</protein>
<dbReference type="InterPro" id="IPR012932">
    <property type="entry name" value="VKOR"/>
</dbReference>
<dbReference type="Proteomes" id="UP000000788">
    <property type="component" value="Chromosome"/>
</dbReference>
<comment type="similarity">
    <text evidence="2">Belongs to the VKOR family.</text>
</comment>
<gene>
    <name evidence="12" type="ordered locus">P9211_01141</name>
</gene>
<dbReference type="Pfam" id="PF07884">
    <property type="entry name" value="VKOR"/>
    <property type="match status" value="1"/>
</dbReference>
<keyword evidence="5 10" id="KW-1133">Transmembrane helix</keyword>
<dbReference type="SUPFAM" id="SSF52833">
    <property type="entry name" value="Thioredoxin-like"/>
    <property type="match status" value="1"/>
</dbReference>
<evidence type="ECO:0000256" key="5">
    <source>
        <dbReference type="ARBA" id="ARBA00022989"/>
    </source>
</evidence>
<evidence type="ECO:0000256" key="3">
    <source>
        <dbReference type="ARBA" id="ARBA00022692"/>
    </source>
</evidence>
<dbReference type="InterPro" id="IPR038354">
    <property type="entry name" value="VKOR_sf"/>
</dbReference>
<keyword evidence="6" id="KW-0560">Oxidoreductase</keyword>
<feature type="transmembrane region" description="Helical" evidence="10">
    <location>
        <begin position="20"/>
        <end position="41"/>
    </location>
</feature>
<dbReference type="AlphaFoldDB" id="A9BCV7"/>
<dbReference type="Gene3D" id="1.20.1440.130">
    <property type="entry name" value="VKOR domain"/>
    <property type="match status" value="1"/>
</dbReference>
<dbReference type="HOGENOM" id="CLU_047345_0_0_3"/>
<evidence type="ECO:0000313" key="12">
    <source>
        <dbReference type="EMBL" id="ABX08045.1"/>
    </source>
</evidence>
<evidence type="ECO:0000256" key="6">
    <source>
        <dbReference type="ARBA" id="ARBA00023002"/>
    </source>
</evidence>
<sequence length="316" mass="34376">MNMSSSRLKSRRRNEQGSKVARITIAILSTIGVIDTGSITLHKWGWVGALTCPGGAAGCDKVLNSPWGNIFQGNGYSIPLSFIGFLSYLTVLILAILPFLPILAERKRDFSRATWWSLFFLSTGMAIFSLLLIGIMLLKIKAFCFFCILSAFLSISILILTMIGGAWDDPREMIFKGFLISITVLLGGLIWSSSVDSSPLKAGLNPEAGSAPIVLSKSTPSAIALAEHLTSIGAVKYSAYWCPHCHEQNEMFGKEASSKLLLVECAPDGINSQTKLCQEKEITGFPSWEINGKIEAGIKSLNELANISNYKGPRDF</sequence>
<feature type="domain" description="Vitamin K epoxide reductase" evidence="11">
    <location>
        <begin position="18"/>
        <end position="165"/>
    </location>
</feature>
<evidence type="ECO:0000256" key="1">
    <source>
        <dbReference type="ARBA" id="ARBA00004141"/>
    </source>
</evidence>
<reference evidence="12 13" key="1">
    <citation type="journal article" date="2007" name="PLoS Genet.">
        <title>Patterns and implications of gene gain and loss in the evolution of Prochlorococcus.</title>
        <authorList>
            <person name="Kettler G.C."/>
            <person name="Martiny A.C."/>
            <person name="Huang K."/>
            <person name="Zucker J."/>
            <person name="Coleman M.L."/>
            <person name="Rodrigue S."/>
            <person name="Chen F."/>
            <person name="Lapidus A."/>
            <person name="Ferriera S."/>
            <person name="Johnson J."/>
            <person name="Steglich C."/>
            <person name="Church G.M."/>
            <person name="Richardson P."/>
            <person name="Chisholm S.W."/>
        </authorList>
    </citation>
    <scope>NUCLEOTIDE SEQUENCE [LARGE SCALE GENOMIC DNA]</scope>
    <source>
        <strain evidence="13">MIT 9211</strain>
    </source>
</reference>
<keyword evidence="8" id="KW-1015">Disulfide bond</keyword>
<comment type="subcellular location">
    <subcellularLocation>
        <location evidence="1">Membrane</location>
        <topology evidence="1">Multi-pass membrane protein</topology>
    </subcellularLocation>
</comment>
<evidence type="ECO:0000256" key="9">
    <source>
        <dbReference type="ARBA" id="ARBA00023284"/>
    </source>
</evidence>
<keyword evidence="9" id="KW-0676">Redox-active center</keyword>
<keyword evidence="13" id="KW-1185">Reference proteome</keyword>
<feature type="transmembrane region" description="Helical" evidence="10">
    <location>
        <begin position="143"/>
        <end position="167"/>
    </location>
</feature>
<evidence type="ECO:0000313" key="13">
    <source>
        <dbReference type="Proteomes" id="UP000000788"/>
    </source>
</evidence>
<name>A9BCV7_PROM4</name>
<feature type="transmembrane region" description="Helical" evidence="10">
    <location>
        <begin position="82"/>
        <end position="103"/>
    </location>
</feature>
<evidence type="ECO:0000256" key="4">
    <source>
        <dbReference type="ARBA" id="ARBA00022719"/>
    </source>
</evidence>
<dbReference type="CDD" id="cd12916">
    <property type="entry name" value="VKOR_1"/>
    <property type="match status" value="1"/>
</dbReference>
<dbReference type="GO" id="GO:0016020">
    <property type="term" value="C:membrane"/>
    <property type="evidence" value="ECO:0007669"/>
    <property type="project" value="UniProtKB-SubCell"/>
</dbReference>
<dbReference type="SMART" id="SM00756">
    <property type="entry name" value="VKc"/>
    <property type="match status" value="1"/>
</dbReference>
<feature type="transmembrane region" description="Helical" evidence="10">
    <location>
        <begin position="174"/>
        <end position="191"/>
    </location>
</feature>
<dbReference type="GO" id="GO:0048038">
    <property type="term" value="F:quinone binding"/>
    <property type="evidence" value="ECO:0007669"/>
    <property type="project" value="UniProtKB-KW"/>
</dbReference>
<keyword evidence="7 10" id="KW-0472">Membrane</keyword>